<evidence type="ECO:0000256" key="2">
    <source>
        <dbReference type="ARBA" id="ARBA00022475"/>
    </source>
</evidence>
<feature type="transmembrane region" description="Helical" evidence="11">
    <location>
        <begin position="102"/>
        <end position="121"/>
    </location>
</feature>
<organism evidence="12 13">
    <name type="scientific">Geodia barretti</name>
    <name type="common">Barrett's horny sponge</name>
    <dbReference type="NCBI Taxonomy" id="519541"/>
    <lineage>
        <taxon>Eukaryota</taxon>
        <taxon>Metazoa</taxon>
        <taxon>Porifera</taxon>
        <taxon>Demospongiae</taxon>
        <taxon>Heteroscleromorpha</taxon>
        <taxon>Tetractinellida</taxon>
        <taxon>Astrophorina</taxon>
        <taxon>Geodiidae</taxon>
        <taxon>Geodia</taxon>
    </lineage>
</organism>
<comment type="subcellular location">
    <subcellularLocation>
        <location evidence="1">Membrane</location>
        <topology evidence="1">Multi-pass membrane protein</topology>
    </subcellularLocation>
</comment>
<accession>A0AA35TEB1</accession>
<proteinExistence type="inferred from homology"/>
<evidence type="ECO:0000256" key="3">
    <source>
        <dbReference type="ARBA" id="ARBA00022676"/>
    </source>
</evidence>
<evidence type="ECO:0000256" key="10">
    <source>
        <dbReference type="ARBA" id="ARBA00023316"/>
    </source>
</evidence>
<feature type="transmembrane region" description="Helical" evidence="11">
    <location>
        <begin position="133"/>
        <end position="150"/>
    </location>
</feature>
<feature type="transmembrane region" description="Helical" evidence="11">
    <location>
        <begin position="178"/>
        <end position="197"/>
    </location>
</feature>
<dbReference type="GO" id="GO:0008360">
    <property type="term" value="P:regulation of cell shape"/>
    <property type="evidence" value="ECO:0007669"/>
    <property type="project" value="UniProtKB-KW"/>
</dbReference>
<sequence>MRLLRQLDFPLLIAALAIVLIGIIAIYSATYHNDSTAVQNAWSKQVLFAAVAFVVALAIVYIPEKVIYSVAYLLYLFGIVSLVAVLAWGTGDATRWLRLGPLMLQPSELAKIATIIALARYLSDRNLERINSFDGFFGALFLILVPTALIVRQPDLGTAVSFGAPLFPMLYWAGMRKFFVFLVISPLISVICSLHFLHPYQKARIMTFFNPESDPLGSGWNIIQSKIAIGSGGLTGKGLLEGTQTKHEFLPAAHTDFIFSVIGEEGGFVVALIVLSLFFFLIYRALHIASTANNVFYSLTAVGLAAMLTFHVFINIGMTIGVMPITGLPLPFLSSGGSSLLSNLLAIGLLLHIATYRHEL</sequence>
<evidence type="ECO:0000256" key="7">
    <source>
        <dbReference type="ARBA" id="ARBA00022984"/>
    </source>
</evidence>
<dbReference type="PANTHER" id="PTHR30474:SF1">
    <property type="entry name" value="PEPTIDOGLYCAN GLYCOSYLTRANSFERASE MRDB"/>
    <property type="match status" value="1"/>
</dbReference>
<feature type="transmembrane region" description="Helical" evidence="11">
    <location>
        <begin position="266"/>
        <end position="283"/>
    </location>
</feature>
<keyword evidence="2" id="KW-1003">Cell membrane</keyword>
<keyword evidence="4" id="KW-0808">Transferase</keyword>
<dbReference type="EMBL" id="CASHTH010003484">
    <property type="protein sequence ID" value="CAI8045577.1"/>
    <property type="molecule type" value="Genomic_DNA"/>
</dbReference>
<dbReference type="GO" id="GO:0015648">
    <property type="term" value="F:lipid-linked peptidoglycan transporter activity"/>
    <property type="evidence" value="ECO:0007669"/>
    <property type="project" value="TreeGrafter"/>
</dbReference>
<evidence type="ECO:0000256" key="6">
    <source>
        <dbReference type="ARBA" id="ARBA00022960"/>
    </source>
</evidence>
<reference evidence="12" key="1">
    <citation type="submission" date="2023-03" db="EMBL/GenBank/DDBJ databases">
        <authorList>
            <person name="Steffen K."/>
            <person name="Cardenas P."/>
        </authorList>
    </citation>
    <scope>NUCLEOTIDE SEQUENCE</scope>
</reference>
<gene>
    <name evidence="12" type="ORF">GBAR_LOCUS25213</name>
</gene>
<evidence type="ECO:0000256" key="4">
    <source>
        <dbReference type="ARBA" id="ARBA00022679"/>
    </source>
</evidence>
<dbReference type="HAMAP" id="MF_02079">
    <property type="entry name" value="PGT_RodA"/>
    <property type="match status" value="1"/>
</dbReference>
<evidence type="ECO:0000256" key="5">
    <source>
        <dbReference type="ARBA" id="ARBA00022692"/>
    </source>
</evidence>
<feature type="transmembrane region" description="Helical" evidence="11">
    <location>
        <begin position="156"/>
        <end position="173"/>
    </location>
</feature>
<evidence type="ECO:0000256" key="1">
    <source>
        <dbReference type="ARBA" id="ARBA00004141"/>
    </source>
</evidence>
<dbReference type="GO" id="GO:0032153">
    <property type="term" value="C:cell division site"/>
    <property type="evidence" value="ECO:0007669"/>
    <property type="project" value="TreeGrafter"/>
</dbReference>
<evidence type="ECO:0000313" key="13">
    <source>
        <dbReference type="Proteomes" id="UP001174909"/>
    </source>
</evidence>
<dbReference type="InterPro" id="IPR011923">
    <property type="entry name" value="RodA/MrdB"/>
</dbReference>
<dbReference type="NCBIfam" id="TIGR02210">
    <property type="entry name" value="rodA_shape"/>
    <property type="match status" value="1"/>
</dbReference>
<name>A0AA35TEB1_GEOBA</name>
<dbReference type="InterPro" id="IPR018365">
    <property type="entry name" value="Cell_cycle_FtsW-rel_CS"/>
</dbReference>
<keyword evidence="7" id="KW-0573">Peptidoglycan synthesis</keyword>
<keyword evidence="6" id="KW-0133">Cell shape</keyword>
<keyword evidence="8 11" id="KW-1133">Transmembrane helix</keyword>
<feature type="transmembrane region" description="Helical" evidence="11">
    <location>
        <begin position="70"/>
        <end position="90"/>
    </location>
</feature>
<feature type="transmembrane region" description="Helical" evidence="11">
    <location>
        <begin position="42"/>
        <end position="63"/>
    </location>
</feature>
<feature type="transmembrane region" description="Helical" evidence="11">
    <location>
        <begin position="12"/>
        <end position="30"/>
    </location>
</feature>
<dbReference type="Proteomes" id="UP001174909">
    <property type="component" value="Unassembled WGS sequence"/>
</dbReference>
<dbReference type="PROSITE" id="PS00428">
    <property type="entry name" value="FTSW_RODA_SPOVE"/>
    <property type="match status" value="1"/>
</dbReference>
<keyword evidence="3" id="KW-0328">Glycosyltransferase</keyword>
<dbReference type="InterPro" id="IPR001182">
    <property type="entry name" value="FtsW/RodA"/>
</dbReference>
<comment type="caution">
    <text evidence="12">The sequence shown here is derived from an EMBL/GenBank/DDBJ whole genome shotgun (WGS) entry which is preliminary data.</text>
</comment>
<dbReference type="GO" id="GO:0071555">
    <property type="term" value="P:cell wall organization"/>
    <property type="evidence" value="ECO:0007669"/>
    <property type="project" value="UniProtKB-KW"/>
</dbReference>
<dbReference type="GO" id="GO:0016757">
    <property type="term" value="F:glycosyltransferase activity"/>
    <property type="evidence" value="ECO:0007669"/>
    <property type="project" value="UniProtKB-KW"/>
</dbReference>
<dbReference type="GO" id="GO:0005886">
    <property type="term" value="C:plasma membrane"/>
    <property type="evidence" value="ECO:0007669"/>
    <property type="project" value="TreeGrafter"/>
</dbReference>
<dbReference type="PANTHER" id="PTHR30474">
    <property type="entry name" value="CELL CYCLE PROTEIN"/>
    <property type="match status" value="1"/>
</dbReference>
<evidence type="ECO:0000313" key="12">
    <source>
        <dbReference type="EMBL" id="CAI8045577.1"/>
    </source>
</evidence>
<evidence type="ECO:0000256" key="9">
    <source>
        <dbReference type="ARBA" id="ARBA00023136"/>
    </source>
</evidence>
<dbReference type="GO" id="GO:0051301">
    <property type="term" value="P:cell division"/>
    <property type="evidence" value="ECO:0007669"/>
    <property type="project" value="InterPro"/>
</dbReference>
<evidence type="ECO:0000256" key="8">
    <source>
        <dbReference type="ARBA" id="ARBA00022989"/>
    </source>
</evidence>
<keyword evidence="5 11" id="KW-0812">Transmembrane</keyword>
<feature type="transmembrane region" description="Helical" evidence="11">
    <location>
        <begin position="332"/>
        <end position="354"/>
    </location>
</feature>
<keyword evidence="13" id="KW-1185">Reference proteome</keyword>
<protein>
    <submittedName>
        <fullName evidence="12">Peptidoglycan glycosyltransferase MrdB</fullName>
    </submittedName>
</protein>
<dbReference type="Pfam" id="PF01098">
    <property type="entry name" value="FTSW_RODA_SPOVE"/>
    <property type="match status" value="1"/>
</dbReference>
<keyword evidence="10" id="KW-0961">Cell wall biogenesis/degradation</keyword>
<keyword evidence="9 11" id="KW-0472">Membrane</keyword>
<feature type="transmembrane region" description="Helical" evidence="11">
    <location>
        <begin position="295"/>
        <end position="320"/>
    </location>
</feature>
<dbReference type="AlphaFoldDB" id="A0AA35TEB1"/>
<evidence type="ECO:0000256" key="11">
    <source>
        <dbReference type="SAM" id="Phobius"/>
    </source>
</evidence>